<dbReference type="EMBL" id="JBDIMF010000005">
    <property type="protein sequence ID" value="MEN2787192.1"/>
    <property type="molecule type" value="Genomic_DNA"/>
</dbReference>
<keyword evidence="2" id="KW-0540">Nuclease</keyword>
<protein>
    <submittedName>
        <fullName evidence="2">Endonuclease domain-containing protein</fullName>
    </submittedName>
</protein>
<evidence type="ECO:0000313" key="3">
    <source>
        <dbReference type="Proteomes" id="UP001404104"/>
    </source>
</evidence>
<evidence type="ECO:0000259" key="1">
    <source>
        <dbReference type="Pfam" id="PF04480"/>
    </source>
</evidence>
<reference evidence="2 3" key="1">
    <citation type="submission" date="2024-05" db="EMBL/GenBank/DDBJ databases">
        <authorList>
            <person name="Liu Q."/>
            <person name="Xin Y.-H."/>
        </authorList>
    </citation>
    <scope>NUCLEOTIDE SEQUENCE [LARGE SCALE GENOMIC DNA]</scope>
    <source>
        <strain evidence="2 3">CGMCC 1.15349</strain>
    </source>
</reference>
<dbReference type="CDD" id="cd01038">
    <property type="entry name" value="Endonuclease_DUF559"/>
    <property type="match status" value="1"/>
</dbReference>
<organism evidence="2 3">
    <name type="scientific">Sphingomonas qilianensis</name>
    <dbReference type="NCBI Taxonomy" id="1736690"/>
    <lineage>
        <taxon>Bacteria</taxon>
        <taxon>Pseudomonadati</taxon>
        <taxon>Pseudomonadota</taxon>
        <taxon>Alphaproteobacteria</taxon>
        <taxon>Sphingomonadales</taxon>
        <taxon>Sphingomonadaceae</taxon>
        <taxon>Sphingomonas</taxon>
    </lineage>
</organism>
<sequence>MPPVRRQISRHAARLRRERTDCEDLFWRAVRNRQLDGFKFRFQHSLGPFVADFVCLEAKLIVELDGSQHNADTDAARTAYLEHQGFEVLRFWNSDVLENLEGVAQVVHAVLLRRAAQRKQK</sequence>
<dbReference type="InterPro" id="IPR007569">
    <property type="entry name" value="DUF559"/>
</dbReference>
<dbReference type="Pfam" id="PF04480">
    <property type="entry name" value="DUF559"/>
    <property type="match status" value="1"/>
</dbReference>
<proteinExistence type="predicted"/>
<dbReference type="Proteomes" id="UP001404104">
    <property type="component" value="Unassembled WGS sequence"/>
</dbReference>
<name>A0ABU9XUG6_9SPHN</name>
<dbReference type="Gene3D" id="3.40.960.10">
    <property type="entry name" value="VSR Endonuclease"/>
    <property type="match status" value="1"/>
</dbReference>
<dbReference type="RefSeq" id="WP_345865295.1">
    <property type="nucleotide sequence ID" value="NZ_JBDIMF010000005.1"/>
</dbReference>
<dbReference type="InterPro" id="IPR011335">
    <property type="entry name" value="Restrct_endonuc-II-like"/>
</dbReference>
<keyword evidence="3" id="KW-1185">Reference proteome</keyword>
<comment type="caution">
    <text evidence="2">The sequence shown here is derived from an EMBL/GenBank/DDBJ whole genome shotgun (WGS) entry which is preliminary data.</text>
</comment>
<dbReference type="PANTHER" id="PTHR38590">
    <property type="entry name" value="BLL0828 PROTEIN"/>
    <property type="match status" value="1"/>
</dbReference>
<accession>A0ABU9XUG6</accession>
<dbReference type="InterPro" id="IPR047216">
    <property type="entry name" value="Endonuclease_DUF559_bact"/>
</dbReference>
<dbReference type="GO" id="GO:0004519">
    <property type="term" value="F:endonuclease activity"/>
    <property type="evidence" value="ECO:0007669"/>
    <property type="project" value="UniProtKB-KW"/>
</dbReference>
<dbReference type="SUPFAM" id="SSF52980">
    <property type="entry name" value="Restriction endonuclease-like"/>
    <property type="match status" value="1"/>
</dbReference>
<keyword evidence="2" id="KW-0378">Hydrolase</keyword>
<gene>
    <name evidence="2" type="ORF">ABC969_12275</name>
</gene>
<evidence type="ECO:0000313" key="2">
    <source>
        <dbReference type="EMBL" id="MEN2787192.1"/>
    </source>
</evidence>
<keyword evidence="2" id="KW-0255">Endonuclease</keyword>
<dbReference type="PANTHER" id="PTHR38590:SF1">
    <property type="entry name" value="BLL0828 PROTEIN"/>
    <property type="match status" value="1"/>
</dbReference>
<feature type="domain" description="DUF559" evidence="1">
    <location>
        <begin position="8"/>
        <end position="110"/>
    </location>
</feature>